<accession>A0AAV1W6Y2</accession>
<gene>
    <name evidence="1" type="ORF">LLUT_LOCUS6130</name>
</gene>
<name>A0AAV1W6Y2_LUPLU</name>
<comment type="caution">
    <text evidence="1">The sequence shown here is derived from an EMBL/GenBank/DDBJ whole genome shotgun (WGS) entry which is preliminary data.</text>
</comment>
<reference evidence="1 2" key="1">
    <citation type="submission" date="2024-03" db="EMBL/GenBank/DDBJ databases">
        <authorList>
            <person name="Martinez-Hernandez J."/>
        </authorList>
    </citation>
    <scope>NUCLEOTIDE SEQUENCE [LARGE SCALE GENOMIC DNA]</scope>
</reference>
<evidence type="ECO:0000313" key="2">
    <source>
        <dbReference type="Proteomes" id="UP001497480"/>
    </source>
</evidence>
<dbReference type="EMBL" id="CAXHTB010000004">
    <property type="protein sequence ID" value="CAL0305070.1"/>
    <property type="molecule type" value="Genomic_DNA"/>
</dbReference>
<protein>
    <submittedName>
        <fullName evidence="1">Uncharacterized protein</fullName>
    </submittedName>
</protein>
<evidence type="ECO:0000313" key="1">
    <source>
        <dbReference type="EMBL" id="CAL0305070.1"/>
    </source>
</evidence>
<dbReference type="Proteomes" id="UP001497480">
    <property type="component" value="Unassembled WGS sequence"/>
</dbReference>
<proteinExistence type="predicted"/>
<keyword evidence="2" id="KW-1185">Reference proteome</keyword>
<dbReference type="AlphaFoldDB" id="A0AAV1W6Y2"/>
<sequence>MLVLINRMGLMEIKEGTSAPEINIHINIPGFSNNAVNTQNFGGSQFSSTSTIYYATIMFVLIKDCIQPYMSISFLQLHPKGCYNHIVKAEMIWSNKAALMISKNKQAHNKTVKDYNEAMKYQPFPKQLQVIKNCNIPKHI</sequence>
<organism evidence="1 2">
    <name type="scientific">Lupinus luteus</name>
    <name type="common">European yellow lupine</name>
    <dbReference type="NCBI Taxonomy" id="3873"/>
    <lineage>
        <taxon>Eukaryota</taxon>
        <taxon>Viridiplantae</taxon>
        <taxon>Streptophyta</taxon>
        <taxon>Embryophyta</taxon>
        <taxon>Tracheophyta</taxon>
        <taxon>Spermatophyta</taxon>
        <taxon>Magnoliopsida</taxon>
        <taxon>eudicotyledons</taxon>
        <taxon>Gunneridae</taxon>
        <taxon>Pentapetalae</taxon>
        <taxon>rosids</taxon>
        <taxon>fabids</taxon>
        <taxon>Fabales</taxon>
        <taxon>Fabaceae</taxon>
        <taxon>Papilionoideae</taxon>
        <taxon>50 kb inversion clade</taxon>
        <taxon>genistoids sensu lato</taxon>
        <taxon>core genistoids</taxon>
        <taxon>Genisteae</taxon>
        <taxon>Lupinus</taxon>
    </lineage>
</organism>